<reference evidence="2 3" key="1">
    <citation type="submission" date="2015-10" db="EMBL/GenBank/DDBJ databases">
        <title>Draft genome sequence of Streptomyces caeruleatus NRRL B-24802, type strain for the species Streptomyces caeruleatus.</title>
        <authorList>
            <person name="Ruckert C."/>
            <person name="Winkler A."/>
            <person name="Kalinowski J."/>
            <person name="Kampfer P."/>
            <person name="Glaeser S."/>
        </authorList>
    </citation>
    <scope>NUCLEOTIDE SEQUENCE [LARGE SCALE GENOMIC DNA]</scope>
    <source>
        <strain evidence="2 3">NRRL B-24802</strain>
    </source>
</reference>
<dbReference type="EMBL" id="LMWY01000051">
    <property type="protein sequence ID" value="KUN94507.1"/>
    <property type="molecule type" value="Genomic_DNA"/>
</dbReference>
<evidence type="ECO:0000313" key="2">
    <source>
        <dbReference type="EMBL" id="KUN94507.1"/>
    </source>
</evidence>
<organism evidence="2 3">
    <name type="scientific">Streptomyces caeruleatus</name>
    <dbReference type="NCBI Taxonomy" id="661399"/>
    <lineage>
        <taxon>Bacteria</taxon>
        <taxon>Bacillati</taxon>
        <taxon>Actinomycetota</taxon>
        <taxon>Actinomycetes</taxon>
        <taxon>Kitasatosporales</taxon>
        <taxon>Streptomycetaceae</taxon>
        <taxon>Streptomyces</taxon>
    </lineage>
</organism>
<dbReference type="InterPro" id="IPR000719">
    <property type="entry name" value="Prot_kinase_dom"/>
</dbReference>
<evidence type="ECO:0000313" key="3">
    <source>
        <dbReference type="Proteomes" id="UP000053429"/>
    </source>
</evidence>
<accession>A0A101TLE7</accession>
<sequence>MEVHGAPEISQSVLDTGEAVPTAKADSYALGASLFISATGWRAVAYPDDASREEQRQAVVEGPHRPVNVPGVLGKLIEHMLSPAPDDRPTLAEVCDAFRAEL</sequence>
<dbReference type="Proteomes" id="UP000053429">
    <property type="component" value="Unassembled WGS sequence"/>
</dbReference>
<dbReference type="GO" id="GO:0004672">
    <property type="term" value="F:protein kinase activity"/>
    <property type="evidence" value="ECO:0007669"/>
    <property type="project" value="InterPro"/>
</dbReference>
<feature type="domain" description="Protein kinase" evidence="1">
    <location>
        <begin position="1"/>
        <end position="102"/>
    </location>
</feature>
<dbReference type="AlphaFoldDB" id="A0A101TLE7"/>
<name>A0A101TLE7_9ACTN</name>
<evidence type="ECO:0000259" key="1">
    <source>
        <dbReference type="PROSITE" id="PS50011"/>
    </source>
</evidence>
<dbReference type="GO" id="GO:0005524">
    <property type="term" value="F:ATP binding"/>
    <property type="evidence" value="ECO:0007669"/>
    <property type="project" value="InterPro"/>
</dbReference>
<protein>
    <recommendedName>
        <fullName evidence="1">Protein kinase domain-containing protein</fullName>
    </recommendedName>
</protein>
<proteinExistence type="predicted"/>
<dbReference type="SUPFAM" id="SSF56112">
    <property type="entry name" value="Protein kinase-like (PK-like)"/>
    <property type="match status" value="1"/>
</dbReference>
<dbReference type="InterPro" id="IPR011009">
    <property type="entry name" value="Kinase-like_dom_sf"/>
</dbReference>
<dbReference type="STRING" id="661399.AQJ67_36870"/>
<dbReference type="PROSITE" id="PS50011">
    <property type="entry name" value="PROTEIN_KINASE_DOM"/>
    <property type="match status" value="1"/>
</dbReference>
<keyword evidence="3" id="KW-1185">Reference proteome</keyword>
<gene>
    <name evidence="2" type="ORF">AQJ67_36870</name>
</gene>
<comment type="caution">
    <text evidence="2">The sequence shown here is derived from an EMBL/GenBank/DDBJ whole genome shotgun (WGS) entry which is preliminary data.</text>
</comment>
<dbReference type="Gene3D" id="1.10.510.10">
    <property type="entry name" value="Transferase(Phosphotransferase) domain 1"/>
    <property type="match status" value="1"/>
</dbReference>